<dbReference type="EMBL" id="CP136051">
    <property type="protein sequence ID" value="WOK05880.1"/>
    <property type="molecule type" value="Genomic_DNA"/>
</dbReference>
<accession>A0ABZ0ILI1</accession>
<dbReference type="Proteomes" id="UP001302349">
    <property type="component" value="Chromosome"/>
</dbReference>
<gene>
    <name evidence="2" type="ORF">RT717_22655</name>
</gene>
<reference evidence="2 3" key="1">
    <citation type="journal article" date="2023" name="Microbiol. Resour. Announc.">
        <title>Complete Genome Sequence of Imperialibacter roseus strain P4T.</title>
        <authorList>
            <person name="Tizabi D.R."/>
            <person name="Bachvaroff T."/>
            <person name="Hill R.T."/>
        </authorList>
    </citation>
    <scope>NUCLEOTIDE SEQUENCE [LARGE SCALE GENOMIC DNA]</scope>
    <source>
        <strain evidence="2 3">P4T</strain>
    </source>
</reference>
<feature type="chain" id="PRO_5046723718" description="Tetratricopeptide repeat protein" evidence="1">
    <location>
        <begin position="22"/>
        <end position="434"/>
    </location>
</feature>
<proteinExistence type="predicted"/>
<feature type="signal peptide" evidence="1">
    <location>
        <begin position="1"/>
        <end position="21"/>
    </location>
</feature>
<evidence type="ECO:0000256" key="1">
    <source>
        <dbReference type="SAM" id="SignalP"/>
    </source>
</evidence>
<dbReference type="Gene3D" id="1.25.40.10">
    <property type="entry name" value="Tetratricopeptide repeat domain"/>
    <property type="match status" value="2"/>
</dbReference>
<dbReference type="InterPro" id="IPR011990">
    <property type="entry name" value="TPR-like_helical_dom_sf"/>
</dbReference>
<sequence length="434" mass="49086">MKKTWIFSLLFFLGIQLVAVAQPGWNWPEDRATAEEKNALYTDFLKQDNFKAALPHLDWLLANAPDLNESLYINGAKIYEGLADNEPDAAKTVQYQEQALSMYDKRIQYFGNEGDVLNRKGYTAYKYYKDNKAKYPDLIRMFEKVYELNGVNTLDNNLLAFMDVVRRFKLTGGAITDVQVLDYYDEIMAIIDLKKATGKNLDRIEKISENIDKLLTATVTVDCEFVENNLGPKLKADPTDLKLAKKILQLQLTGKCTDSPLFMTSSKIVNEKEPTYSLTKVIAQKLAAEGKNEEAFKYYNQAVELADDNQKKAEIYYDMARINASDGQKVAARANARKALSMDPSFSDAYTLIGNLYLTSYDDCRGGESKVKDRAVYIAAYEMYKKAGNSQGMEKAKEQFPSIGEIFEEGMKEGDVLSVGCWVQESVTLQRRPA</sequence>
<protein>
    <recommendedName>
        <fullName evidence="4">Tetratricopeptide repeat protein</fullName>
    </recommendedName>
</protein>
<dbReference type="RefSeq" id="WP_317488628.1">
    <property type="nucleotide sequence ID" value="NZ_CP136051.1"/>
</dbReference>
<keyword evidence="3" id="KW-1185">Reference proteome</keyword>
<dbReference type="SMART" id="SM00028">
    <property type="entry name" value="TPR"/>
    <property type="match status" value="2"/>
</dbReference>
<evidence type="ECO:0008006" key="4">
    <source>
        <dbReference type="Google" id="ProtNLM"/>
    </source>
</evidence>
<dbReference type="InterPro" id="IPR019734">
    <property type="entry name" value="TPR_rpt"/>
</dbReference>
<dbReference type="SUPFAM" id="SSF48452">
    <property type="entry name" value="TPR-like"/>
    <property type="match status" value="2"/>
</dbReference>
<keyword evidence="1" id="KW-0732">Signal</keyword>
<evidence type="ECO:0000313" key="3">
    <source>
        <dbReference type="Proteomes" id="UP001302349"/>
    </source>
</evidence>
<name>A0ABZ0ILI1_9BACT</name>
<evidence type="ECO:0000313" key="2">
    <source>
        <dbReference type="EMBL" id="WOK05880.1"/>
    </source>
</evidence>
<organism evidence="2 3">
    <name type="scientific">Imperialibacter roseus</name>
    <dbReference type="NCBI Taxonomy" id="1324217"/>
    <lineage>
        <taxon>Bacteria</taxon>
        <taxon>Pseudomonadati</taxon>
        <taxon>Bacteroidota</taxon>
        <taxon>Cytophagia</taxon>
        <taxon>Cytophagales</taxon>
        <taxon>Flammeovirgaceae</taxon>
        <taxon>Imperialibacter</taxon>
    </lineage>
</organism>